<dbReference type="FunFam" id="2.60.120.260:FF:000099">
    <property type="entry name" value="Uncharacterized protein, isoform C"/>
    <property type="match status" value="1"/>
</dbReference>
<organism evidence="11 12">
    <name type="scientific">Daphnia magna</name>
    <dbReference type="NCBI Taxonomy" id="35525"/>
    <lineage>
        <taxon>Eukaryota</taxon>
        <taxon>Metazoa</taxon>
        <taxon>Ecdysozoa</taxon>
        <taxon>Arthropoda</taxon>
        <taxon>Crustacea</taxon>
        <taxon>Branchiopoda</taxon>
        <taxon>Diplostraca</taxon>
        <taxon>Cladocera</taxon>
        <taxon>Anomopoda</taxon>
        <taxon>Daphniidae</taxon>
        <taxon>Daphnia</taxon>
    </lineage>
</organism>
<dbReference type="Pfam" id="PF07738">
    <property type="entry name" value="Sad1_UNC"/>
    <property type="match status" value="1"/>
</dbReference>
<evidence type="ECO:0000256" key="5">
    <source>
        <dbReference type="ARBA" id="ARBA00022989"/>
    </source>
</evidence>
<protein>
    <submittedName>
        <fullName evidence="11">Uncharacterized protein</fullName>
    </submittedName>
</protein>
<dbReference type="GO" id="GO:0005789">
    <property type="term" value="C:endoplasmic reticulum membrane"/>
    <property type="evidence" value="ECO:0007669"/>
    <property type="project" value="UniProtKB-SubCell"/>
</dbReference>
<dbReference type="AlphaFoldDB" id="A0A164ZWJ9"/>
<evidence type="ECO:0000256" key="1">
    <source>
        <dbReference type="ARBA" id="ARBA00004389"/>
    </source>
</evidence>
<dbReference type="Proteomes" id="UP000076858">
    <property type="component" value="Unassembled WGS sequence"/>
</dbReference>
<dbReference type="InterPro" id="IPR012919">
    <property type="entry name" value="SUN_dom"/>
</dbReference>
<dbReference type="GO" id="GO:0034975">
    <property type="term" value="P:protein folding in endoplasmic reticulum"/>
    <property type="evidence" value="ECO:0007669"/>
    <property type="project" value="TreeGrafter"/>
</dbReference>
<dbReference type="OrthoDB" id="266334at2759"/>
<evidence type="ECO:0000256" key="10">
    <source>
        <dbReference type="ARBA" id="ARBA00064635"/>
    </source>
</evidence>
<evidence type="ECO:0000256" key="9">
    <source>
        <dbReference type="ARBA" id="ARBA00061226"/>
    </source>
</evidence>
<accession>A0A164ZWJ9</accession>
<reference evidence="11 12" key="1">
    <citation type="submission" date="2016-03" db="EMBL/GenBank/DDBJ databases">
        <title>EvidentialGene: Evidence-directed Construction of Genes on Genomes.</title>
        <authorList>
            <person name="Gilbert D.G."/>
            <person name="Choi J.-H."/>
            <person name="Mockaitis K."/>
            <person name="Colbourne J."/>
            <person name="Pfrender M."/>
        </authorList>
    </citation>
    <scope>NUCLEOTIDE SEQUENCE [LARGE SCALE GENOMIC DNA]</scope>
    <source>
        <strain evidence="11 12">Xinb3</strain>
        <tissue evidence="11">Complete organism</tissue>
    </source>
</reference>
<evidence type="ECO:0000313" key="11">
    <source>
        <dbReference type="EMBL" id="KZS16869.1"/>
    </source>
</evidence>
<evidence type="ECO:0000256" key="7">
    <source>
        <dbReference type="ARBA" id="ARBA00023180"/>
    </source>
</evidence>
<evidence type="ECO:0000256" key="8">
    <source>
        <dbReference type="ARBA" id="ARBA00046288"/>
    </source>
</evidence>
<comment type="similarity">
    <text evidence="9">Belongs to the SLP1 family.</text>
</comment>
<dbReference type="PROSITE" id="PS51469">
    <property type="entry name" value="SUN"/>
    <property type="match status" value="1"/>
</dbReference>
<comment type="caution">
    <text evidence="11">The sequence shown here is derived from an EMBL/GenBank/DDBJ whole genome shotgun (WGS) entry which is preliminary data.</text>
</comment>
<evidence type="ECO:0000256" key="2">
    <source>
        <dbReference type="ARBA" id="ARBA00022692"/>
    </source>
</evidence>
<dbReference type="EMBL" id="LRGB01000687">
    <property type="protein sequence ID" value="KZS16869.1"/>
    <property type="molecule type" value="Genomic_DNA"/>
</dbReference>
<keyword evidence="6" id="KW-0472">Membrane</keyword>
<dbReference type="PANTHER" id="PTHR12953:SF0">
    <property type="entry name" value="SUN DOMAIN-CONTAINING OSSIFICATION FACTOR"/>
    <property type="match status" value="1"/>
</dbReference>
<evidence type="ECO:0000256" key="3">
    <source>
        <dbReference type="ARBA" id="ARBA00022729"/>
    </source>
</evidence>
<keyword evidence="3" id="KW-0732">Signal</keyword>
<keyword evidence="5" id="KW-1133">Transmembrane helix</keyword>
<dbReference type="InterPro" id="IPR045120">
    <property type="entry name" value="Suco/Slp1-like"/>
</dbReference>
<keyword evidence="2" id="KW-0812">Transmembrane</keyword>
<evidence type="ECO:0000256" key="6">
    <source>
        <dbReference type="ARBA" id="ARBA00023136"/>
    </source>
</evidence>
<gene>
    <name evidence="11" type="ORF">APZ42_017482</name>
</gene>
<keyword evidence="12" id="KW-1185">Reference proteome</keyword>
<evidence type="ECO:0000313" key="12">
    <source>
        <dbReference type="Proteomes" id="UP000076858"/>
    </source>
</evidence>
<dbReference type="STRING" id="35525.A0A164ZWJ9"/>
<comment type="subunit">
    <text evidence="10">Interacts with EMP65.</text>
</comment>
<keyword evidence="7" id="KW-0325">Glycoprotein</keyword>
<name>A0A164ZWJ9_9CRUS</name>
<keyword evidence="4" id="KW-0256">Endoplasmic reticulum</keyword>
<sequence>MRSSVSPSPTVGYLIIYCLVSLSLSSNQNDAVNSRHAIENGVQPPKEVAIHPGEQENMDSKEYSKKMENLDSVELSPVVTVDNSHQSILPTTEHPIVSEDNLTSSEVTVPVDNEDADLTVPMIEVLTTPENEEEAAYAETSANEVIPAEAESVAQLEKHLGTANVLNVTNNVTRNNESGSSEDDIPSFSEWTLKVLAEEEKSGANGSTGVQTSVKISATPKLRQKNYASPDCGAKILAANSEAEHTSAILDPSRDEYFLSICSAKIWFVIELCEAIQAQRVGIANFELFSSSPKDFRVYISDRYPTRDWALIGLFTAADERSIQSFTLERQLFGKFVKVELVSHHGKEHFCPISLFHVYGNSEYEVLDNEEDSRSGSTSHRHEEDSTEEEMLFDLLQNNSSNSDVVVEGRNLFGSAKDAVINIVKKAAEVLTKSPAPHSVMVSINETDKNEEDNRTTCYTAVESVNVSRSVNGSLSCEWKELTFLSSLSWLQPSIVRQCQAESSDQVFSSIELAFAQSIWKPSTIQALCHFILPEESHALASLESVIPLIAEFELPENVIPCNELPQASEAESHLEEQPSAEQSELESLEQLFAEEMDTVATSPEDMPIGAEAKLGDGFIIEPSKPISVQQQEQQQKEHQEQQQQRQNKEQQQQQQQNKEQQQLQQQNKEQQQLQQQQGRQQQTQKESVFVRLSNRIKVLERNMSLSGQYLEELSRRYKRQVDDMQKSLNRTLQTLNDTLQRMSTQEAHYQFVLSQLHGDMAELKTSAIKLAEENVVLRAQTIEQHLFLMVVEVIVIAVLVVFLLHHFNRHQPNLPPNLGNSPIHRQKNHEPAPLDFRLEVGQKVEEVEMVKKTSQVSLKLSEKTLQPYKTKMQTSPTPSVADSSSSGCESAFSFPNSNCTTTSRDPSPVDGNKVRSKSGKASSKKQQKKKKHCLSFIPSDKTSIHHTKDVRSATMHPPKIRLKSDNWEWHSRAKILAAQFIKENYQTTGMRSSF</sequence>
<evidence type="ECO:0000256" key="4">
    <source>
        <dbReference type="ARBA" id="ARBA00022824"/>
    </source>
</evidence>
<proteinExistence type="inferred from homology"/>
<comment type="subcellular location">
    <subcellularLocation>
        <location evidence="8">Endomembrane system</location>
        <topology evidence="8">Single-pass type I membrane protein</topology>
    </subcellularLocation>
    <subcellularLocation>
        <location evidence="1">Endoplasmic reticulum membrane</location>
        <topology evidence="1">Single-pass membrane protein</topology>
    </subcellularLocation>
</comment>
<dbReference type="PANTHER" id="PTHR12953">
    <property type="entry name" value="MEMBRANE PROTEIN CH1 RELATED"/>
    <property type="match status" value="1"/>
</dbReference>